<accession>A0A7X6R2C6</accession>
<protein>
    <submittedName>
        <fullName evidence="3">Uncharacterized protein</fullName>
    </submittedName>
</protein>
<keyword evidence="2" id="KW-0472">Membrane</keyword>
<feature type="transmembrane region" description="Helical" evidence="2">
    <location>
        <begin position="44"/>
        <end position="66"/>
    </location>
</feature>
<feature type="region of interest" description="Disordered" evidence="1">
    <location>
        <begin position="1"/>
        <end position="30"/>
    </location>
</feature>
<sequence length="103" mass="10893">MSDPFDTAGAGVPSAARSSRSATADPARSARGFDEQLAPLRIPALVLGALMICLGLLALLPLRAWLHDYGAWLVIAAYLQYLGVAATLEIWGLRMTAKGGRAR</sequence>
<dbReference type="Proteomes" id="UP000540698">
    <property type="component" value="Unassembled WGS sequence"/>
</dbReference>
<keyword evidence="2" id="KW-1133">Transmembrane helix</keyword>
<reference evidence="3 4" key="1">
    <citation type="submission" date="2020-04" db="EMBL/GenBank/DDBJ databases">
        <title>MicrobeNet Type strains.</title>
        <authorList>
            <person name="Nicholson A.C."/>
        </authorList>
    </citation>
    <scope>NUCLEOTIDE SEQUENCE [LARGE SCALE GENOMIC DNA]</scope>
    <source>
        <strain evidence="3 4">DSM 44956</strain>
    </source>
</reference>
<feature type="compositionally biased region" description="Low complexity" evidence="1">
    <location>
        <begin position="8"/>
        <end position="30"/>
    </location>
</feature>
<comment type="caution">
    <text evidence="3">The sequence shown here is derived from an EMBL/GenBank/DDBJ whole genome shotgun (WGS) entry which is preliminary data.</text>
</comment>
<evidence type="ECO:0000256" key="1">
    <source>
        <dbReference type="SAM" id="MobiDB-lite"/>
    </source>
</evidence>
<organism evidence="3 4">
    <name type="scientific">Nocardia gamkensis</name>
    <dbReference type="NCBI Taxonomy" id="352869"/>
    <lineage>
        <taxon>Bacteria</taxon>
        <taxon>Bacillati</taxon>
        <taxon>Actinomycetota</taxon>
        <taxon>Actinomycetes</taxon>
        <taxon>Mycobacteriales</taxon>
        <taxon>Nocardiaceae</taxon>
        <taxon>Nocardia</taxon>
    </lineage>
</organism>
<proteinExistence type="predicted"/>
<gene>
    <name evidence="3" type="ORF">HGB38_08130</name>
</gene>
<evidence type="ECO:0000313" key="4">
    <source>
        <dbReference type="Proteomes" id="UP000540698"/>
    </source>
</evidence>
<dbReference type="EMBL" id="JAAXOS010000003">
    <property type="protein sequence ID" value="NKY26183.1"/>
    <property type="molecule type" value="Genomic_DNA"/>
</dbReference>
<name>A0A7X6R2C6_9NOCA</name>
<evidence type="ECO:0000256" key="2">
    <source>
        <dbReference type="SAM" id="Phobius"/>
    </source>
</evidence>
<dbReference type="RefSeq" id="WP_062970192.1">
    <property type="nucleotide sequence ID" value="NZ_JAAXOS010000003.1"/>
</dbReference>
<keyword evidence="2" id="KW-0812">Transmembrane</keyword>
<evidence type="ECO:0000313" key="3">
    <source>
        <dbReference type="EMBL" id="NKY26183.1"/>
    </source>
</evidence>
<dbReference type="AlphaFoldDB" id="A0A7X6R2C6"/>
<keyword evidence="4" id="KW-1185">Reference proteome</keyword>
<feature type="transmembrane region" description="Helical" evidence="2">
    <location>
        <begin position="72"/>
        <end position="93"/>
    </location>
</feature>